<dbReference type="CDD" id="cd16012">
    <property type="entry name" value="ALP"/>
    <property type="match status" value="1"/>
</dbReference>
<name>A0A081C1L3_VECG1</name>
<feature type="binding site" evidence="8">
    <location>
        <position position="311"/>
    </location>
    <ligand>
        <name>Zn(2+)</name>
        <dbReference type="ChEBI" id="CHEBI:29105"/>
        <label>2</label>
    </ligand>
</feature>
<gene>
    <name evidence="11" type="ORF">U27_05442</name>
</gene>
<reference evidence="11" key="1">
    <citation type="journal article" date="2015" name="PeerJ">
        <title>First genomic representation of candidate bacterial phylum KSB3 points to enhanced environmental sensing as a trigger of wastewater bulking.</title>
        <authorList>
            <person name="Sekiguchi Y."/>
            <person name="Ohashi A."/>
            <person name="Parks D.H."/>
            <person name="Yamauchi T."/>
            <person name="Tyson G.W."/>
            <person name="Hugenholtz P."/>
        </authorList>
    </citation>
    <scope>NUCLEOTIDE SEQUENCE [LARGE SCALE GENOMIC DNA]</scope>
</reference>
<comment type="similarity">
    <text evidence="1 9">Belongs to the alkaline phosphatase family.</text>
</comment>
<evidence type="ECO:0000256" key="4">
    <source>
        <dbReference type="ARBA" id="ARBA00022801"/>
    </source>
</evidence>
<dbReference type="PANTHER" id="PTHR11596:SF5">
    <property type="entry name" value="ALKALINE PHOSPHATASE"/>
    <property type="match status" value="1"/>
</dbReference>
<feature type="binding site" evidence="8">
    <location>
        <position position="262"/>
    </location>
    <ligand>
        <name>Mg(2+)</name>
        <dbReference type="ChEBI" id="CHEBI:18420"/>
    </ligand>
</feature>
<feature type="signal peptide" evidence="10">
    <location>
        <begin position="1"/>
        <end position="25"/>
    </location>
</feature>
<feature type="binding site" evidence="8">
    <location>
        <position position="136"/>
    </location>
    <ligand>
        <name>Mg(2+)</name>
        <dbReference type="ChEBI" id="CHEBI:18420"/>
    </ligand>
</feature>
<keyword evidence="10" id="KW-0732">Signal</keyword>
<keyword evidence="3 8" id="KW-0479">Metal-binding</keyword>
<dbReference type="SUPFAM" id="SSF53649">
    <property type="entry name" value="Alkaline phosphatase-like"/>
    <property type="match status" value="1"/>
</dbReference>
<dbReference type="AlphaFoldDB" id="A0A081C1L3"/>
<dbReference type="Gene3D" id="1.10.60.40">
    <property type="match status" value="1"/>
</dbReference>
<sequence>MRFSKMLSLVCVVVLVSALLSPVCAAQTPKYVFLFIGDGTGIPQRMATELIVKGEGGEGLLLNRLPAYGVTTTRSFNSLITDSSSAGTAIATGFKTVDGYVGVDPEFKPLETIAEMAKKKGMKVGILTSVSMDHATPASFYAHQESRNMFYEIALDMAKSGFDYFGGGALLDPDGKKSKNPGKNAYDIIKEAGYSIFVGREEFGKITKEAGKVYAYNDRLDSSMALPYSIDMKPEDITLAEFTQKGIDLLADHPQGFFMMIEGGKVDWTCHANDAATAVKEVMALDEAVKVAYTFYEAHPEDTLIVVTGDHETGGLTIGFAGTQYDSYFDLLKPQKISYDDFTKTVLKEYKETHAGKANFDDMIPLMKEYFGLEMEGEGRLVLKDFELQELKEAFVQSMSGVKVNVGTIDYLLYGSYDPFTVALTHILNQKAGLGWTTFSHTGLPVGTSAVGVQCEQFNGFYDNTDIAKKFISIMGLEPTKVASIN</sequence>
<evidence type="ECO:0000313" key="12">
    <source>
        <dbReference type="Proteomes" id="UP000030661"/>
    </source>
</evidence>
<dbReference type="Pfam" id="PF00245">
    <property type="entry name" value="Alk_phosphatase"/>
    <property type="match status" value="1"/>
</dbReference>
<evidence type="ECO:0000256" key="3">
    <source>
        <dbReference type="ARBA" id="ARBA00022723"/>
    </source>
</evidence>
<organism evidence="11">
    <name type="scientific">Vecturithrix granuli</name>
    <dbReference type="NCBI Taxonomy" id="1499967"/>
    <lineage>
        <taxon>Bacteria</taxon>
        <taxon>Candidatus Moduliflexota</taxon>
        <taxon>Candidatus Vecturitrichia</taxon>
        <taxon>Candidatus Vecturitrichales</taxon>
        <taxon>Candidatus Vecturitrichaceae</taxon>
        <taxon>Candidatus Vecturithrix</taxon>
    </lineage>
</organism>
<evidence type="ECO:0000256" key="1">
    <source>
        <dbReference type="ARBA" id="ARBA00005984"/>
    </source>
</evidence>
<feature type="binding site" evidence="8">
    <location>
        <position position="134"/>
    </location>
    <ligand>
        <name>Mg(2+)</name>
        <dbReference type="ChEBI" id="CHEBI:18420"/>
    </ligand>
</feature>
<dbReference type="STRING" id="1499967.U27_05442"/>
<feature type="binding site" evidence="8">
    <location>
        <position position="38"/>
    </location>
    <ligand>
        <name>Zn(2+)</name>
        <dbReference type="ChEBI" id="CHEBI:29105"/>
        <label>2</label>
    </ligand>
</feature>
<dbReference type="HOGENOM" id="CLU_008539_5_0_0"/>
<evidence type="ECO:0000256" key="7">
    <source>
        <dbReference type="PIRSR" id="PIRSR601952-1"/>
    </source>
</evidence>
<dbReference type="Gene3D" id="3.40.720.10">
    <property type="entry name" value="Alkaline Phosphatase, subunit A"/>
    <property type="match status" value="1"/>
</dbReference>
<dbReference type="PANTHER" id="PTHR11596">
    <property type="entry name" value="ALKALINE PHOSPHATASE"/>
    <property type="match status" value="1"/>
</dbReference>
<feature type="binding site" evidence="8">
    <location>
        <position position="310"/>
    </location>
    <ligand>
        <name>Zn(2+)</name>
        <dbReference type="ChEBI" id="CHEBI:29105"/>
        <label>2</label>
    </ligand>
</feature>
<feature type="active site" description="Phosphoserine intermediate" evidence="7">
    <location>
        <position position="83"/>
    </location>
</feature>
<evidence type="ECO:0000256" key="2">
    <source>
        <dbReference type="ARBA" id="ARBA00022553"/>
    </source>
</evidence>
<dbReference type="InterPro" id="IPR017850">
    <property type="entry name" value="Alkaline_phosphatase_core_sf"/>
</dbReference>
<evidence type="ECO:0000256" key="5">
    <source>
        <dbReference type="ARBA" id="ARBA00022833"/>
    </source>
</evidence>
<evidence type="ECO:0000256" key="9">
    <source>
        <dbReference type="RuleBase" id="RU003946"/>
    </source>
</evidence>
<dbReference type="GO" id="GO:0004035">
    <property type="term" value="F:alkaline phosphatase activity"/>
    <property type="evidence" value="ECO:0007669"/>
    <property type="project" value="TreeGrafter"/>
</dbReference>
<comment type="cofactor">
    <cofactor evidence="8">
        <name>Zn(2+)</name>
        <dbReference type="ChEBI" id="CHEBI:29105"/>
    </cofactor>
    <text evidence="8">Binds 2 Zn(2+) ions.</text>
</comment>
<accession>A0A081C1L3</accession>
<dbReference type="InterPro" id="IPR001952">
    <property type="entry name" value="Alkaline_phosphatase"/>
</dbReference>
<dbReference type="PRINTS" id="PR00113">
    <property type="entry name" value="ALKPHPHTASE"/>
</dbReference>
<dbReference type="Proteomes" id="UP000030661">
    <property type="component" value="Unassembled WGS sequence"/>
</dbReference>
<comment type="cofactor">
    <cofactor evidence="8">
        <name>Mg(2+)</name>
        <dbReference type="ChEBI" id="CHEBI:18420"/>
    </cofactor>
    <text evidence="8">Binds 1 Mg(2+) ion.</text>
</comment>
<keyword evidence="4" id="KW-0378">Hydrolase</keyword>
<feature type="binding site" evidence="8">
    <location>
        <position position="271"/>
    </location>
    <ligand>
        <name>Zn(2+)</name>
        <dbReference type="ChEBI" id="CHEBI:29105"/>
        <label>2</label>
    </ligand>
</feature>
<feature type="binding site" evidence="8">
    <location>
        <position position="441"/>
    </location>
    <ligand>
        <name>Zn(2+)</name>
        <dbReference type="ChEBI" id="CHEBI:29105"/>
        <label>2</label>
    </ligand>
</feature>
<dbReference type="InterPro" id="IPR018299">
    <property type="entry name" value="Alkaline_phosphatase_AS"/>
</dbReference>
<evidence type="ECO:0000256" key="8">
    <source>
        <dbReference type="PIRSR" id="PIRSR601952-2"/>
    </source>
</evidence>
<evidence type="ECO:0000256" key="10">
    <source>
        <dbReference type="SAM" id="SignalP"/>
    </source>
</evidence>
<evidence type="ECO:0000256" key="6">
    <source>
        <dbReference type="ARBA" id="ARBA00022842"/>
    </source>
</evidence>
<proteinExistence type="inferred from homology"/>
<keyword evidence="12" id="KW-1185">Reference proteome</keyword>
<protein>
    <submittedName>
        <fullName evidence="11">Alkaline phosphatase</fullName>
    </submittedName>
</protein>
<keyword evidence="2" id="KW-0597">Phosphoprotein</keyword>
<dbReference type="GO" id="GO:0046872">
    <property type="term" value="F:metal ion binding"/>
    <property type="evidence" value="ECO:0007669"/>
    <property type="project" value="UniProtKB-KW"/>
</dbReference>
<keyword evidence="5 8" id="KW-0862">Zinc</keyword>
<dbReference type="SMART" id="SM00098">
    <property type="entry name" value="alkPPc"/>
    <property type="match status" value="1"/>
</dbReference>
<dbReference type="EMBL" id="DF820467">
    <property type="protein sequence ID" value="GAK58468.1"/>
    <property type="molecule type" value="Genomic_DNA"/>
</dbReference>
<keyword evidence="6 8" id="KW-0460">Magnesium</keyword>
<dbReference type="eggNOG" id="COG1785">
    <property type="taxonomic scope" value="Bacteria"/>
</dbReference>
<evidence type="ECO:0000313" key="11">
    <source>
        <dbReference type="EMBL" id="GAK58468.1"/>
    </source>
</evidence>
<feature type="binding site" evidence="8">
    <location>
        <position position="38"/>
    </location>
    <ligand>
        <name>Mg(2+)</name>
        <dbReference type="ChEBI" id="CHEBI:18420"/>
    </ligand>
</feature>
<dbReference type="PROSITE" id="PS00123">
    <property type="entry name" value="ALKALINE_PHOSPHATASE"/>
    <property type="match status" value="1"/>
</dbReference>
<feature type="binding site" evidence="8">
    <location>
        <position position="267"/>
    </location>
    <ligand>
        <name>Zn(2+)</name>
        <dbReference type="ChEBI" id="CHEBI:29105"/>
        <label>2</label>
    </ligand>
</feature>
<feature type="chain" id="PRO_5001755419" evidence="10">
    <location>
        <begin position="26"/>
        <end position="486"/>
    </location>
</feature>